<feature type="binding site" evidence="8">
    <location>
        <begin position="338"/>
        <end position="340"/>
    </location>
    <ligand>
        <name>GTP</name>
        <dbReference type="ChEBI" id="CHEBI:37565"/>
    </ligand>
</feature>
<dbReference type="RefSeq" id="WP_073053164.1">
    <property type="nucleotide sequence ID" value="NZ_FQUP01000002.1"/>
</dbReference>
<dbReference type="Pfam" id="PF10396">
    <property type="entry name" value="TrmE_N"/>
    <property type="match status" value="1"/>
</dbReference>
<feature type="binding site" evidence="8">
    <location>
        <position position="79"/>
    </location>
    <ligand>
        <name>(6S)-5-formyl-5,6,7,8-tetrahydrofolate</name>
        <dbReference type="ChEBI" id="CHEBI:57457"/>
    </ligand>
</feature>
<proteinExistence type="inferred from homology"/>
<dbReference type="GO" id="GO:0046872">
    <property type="term" value="F:metal ion binding"/>
    <property type="evidence" value="ECO:0007669"/>
    <property type="project" value="UniProtKB-KW"/>
</dbReference>
<feature type="binding site" evidence="8">
    <location>
        <begin position="226"/>
        <end position="231"/>
    </location>
    <ligand>
        <name>GTP</name>
        <dbReference type="ChEBI" id="CHEBI:37565"/>
    </ligand>
</feature>
<dbReference type="GO" id="GO:0003924">
    <property type="term" value="F:GTPase activity"/>
    <property type="evidence" value="ECO:0007669"/>
    <property type="project" value="UniProtKB-UniRule"/>
</dbReference>
<dbReference type="NCBIfam" id="TIGR00231">
    <property type="entry name" value="small_GTP"/>
    <property type="match status" value="1"/>
</dbReference>
<comment type="similarity">
    <text evidence="1 8">Belongs to the TRAFAC class TrmE-Era-EngA-EngB-Septin-like GTPase superfamily. TrmE GTPase family.</text>
</comment>
<dbReference type="PROSITE" id="PS51709">
    <property type="entry name" value="G_TRME"/>
    <property type="match status" value="1"/>
</dbReference>
<dbReference type="SUPFAM" id="SSF52540">
    <property type="entry name" value="P-loop containing nucleoside triphosphate hydrolases"/>
    <property type="match status" value="1"/>
</dbReference>
<dbReference type="AlphaFoldDB" id="A0A1M5CVP8"/>
<comment type="subcellular location">
    <subcellularLocation>
        <location evidence="8">Cytoplasm</location>
    </subcellularLocation>
</comment>
<accession>A0A1M5CVP8</accession>
<dbReference type="CDD" id="cd04164">
    <property type="entry name" value="trmE"/>
    <property type="match status" value="1"/>
</dbReference>
<dbReference type="PANTHER" id="PTHR42714:SF2">
    <property type="entry name" value="TRNA MODIFICATION GTPASE GTPBP3, MITOCHONDRIAL"/>
    <property type="match status" value="1"/>
</dbReference>
<feature type="binding site" evidence="8">
    <location>
        <position position="119"/>
    </location>
    <ligand>
        <name>(6S)-5-formyl-5,6,7,8-tetrahydrofolate</name>
        <dbReference type="ChEBI" id="CHEBI:57457"/>
    </ligand>
</feature>
<feature type="binding site" evidence="8">
    <location>
        <begin position="245"/>
        <end position="251"/>
    </location>
    <ligand>
        <name>GTP</name>
        <dbReference type="ChEBI" id="CHEBI:37565"/>
    </ligand>
</feature>
<comment type="function">
    <text evidence="8">Exhibits a very high intrinsic GTPase hydrolysis rate. Involved in the addition of a carboxymethylaminomethyl (cmnm) group at the wobble position (U34) of certain tRNAs, forming tRNA-cmnm(5)s(2)U34.</text>
</comment>
<dbReference type="InterPro" id="IPR025867">
    <property type="entry name" value="MnmE_helical"/>
</dbReference>
<dbReference type="Gene3D" id="1.20.120.430">
    <property type="entry name" value="tRNA modification GTPase MnmE domain 2"/>
    <property type="match status" value="1"/>
</dbReference>
<feature type="domain" description="TrmE-type G" evidence="9">
    <location>
        <begin position="216"/>
        <end position="357"/>
    </location>
</feature>
<evidence type="ECO:0000313" key="11">
    <source>
        <dbReference type="Proteomes" id="UP000184485"/>
    </source>
</evidence>
<evidence type="ECO:0000259" key="9">
    <source>
        <dbReference type="PROSITE" id="PS51709"/>
    </source>
</evidence>
<dbReference type="Gene3D" id="3.40.50.300">
    <property type="entry name" value="P-loop containing nucleotide triphosphate hydrolases"/>
    <property type="match status" value="1"/>
</dbReference>
<sequence length="430" mass="45258">MAAETIFALSSGAAPTGVAVIRLSGPRVRFGLETLIGHVPEPRRAALRRLHAADGSVIDQGIILFFSAPASFTGEDVAELQVHGGRAVISAILSVLGALPGFRAAQAGEFTRRAFENGKADLTEVEGLADLIAAETEMQRRQALAVAEGGLSGRLEAWRTRLLRTRALIEAELDFSDEDDVPTSVRTAALVEAAKLADEMGEILEDSHWGERVRSGFEVVLLGAPNVGKSSLLNALAQRDAAIVSEEAGTTRDMIEVQLTIDGHAVTLVDTAGLREAKSGVEREGINRARQRGERADLVLLLHDSDHEMPSAPTGRPALPVRTKTDLGGTISSGVGVSARTGDGLAGLREAIGKALGLAVPRPSALLIRERQRSGVATARDGLIGISASMAPELVAEQLRQSADGLARVTGQTDVEEMLGVIFGEFCIGK</sequence>
<evidence type="ECO:0000256" key="5">
    <source>
        <dbReference type="ARBA" id="ARBA00022842"/>
    </source>
</evidence>
<dbReference type="Gene3D" id="3.30.1360.120">
    <property type="entry name" value="Probable tRNA modification gtpase trme, domain 1"/>
    <property type="match status" value="1"/>
</dbReference>
<dbReference type="PANTHER" id="PTHR42714">
    <property type="entry name" value="TRNA MODIFICATION GTPASE GTPBP3"/>
    <property type="match status" value="1"/>
</dbReference>
<keyword evidence="8" id="KW-0479">Metal-binding</keyword>
<dbReference type="InterPro" id="IPR006073">
    <property type="entry name" value="GTP-bd"/>
</dbReference>
<dbReference type="HAMAP" id="MF_00379">
    <property type="entry name" value="GTPase_MnmE"/>
    <property type="match status" value="1"/>
</dbReference>
<keyword evidence="5 8" id="KW-0460">Magnesium</keyword>
<dbReference type="OrthoDB" id="9805918at2"/>
<dbReference type="PRINTS" id="PR00326">
    <property type="entry name" value="GTP1OBG"/>
</dbReference>
<keyword evidence="8" id="KW-0963">Cytoplasm</keyword>
<evidence type="ECO:0000256" key="6">
    <source>
        <dbReference type="ARBA" id="ARBA00022958"/>
    </source>
</evidence>
<dbReference type="InterPro" id="IPR027368">
    <property type="entry name" value="MnmE_dom2"/>
</dbReference>
<comment type="cofactor">
    <cofactor evidence="8">
        <name>K(+)</name>
        <dbReference type="ChEBI" id="CHEBI:29103"/>
    </cofactor>
    <text evidence="8">Binds 1 potassium ion per subunit.</text>
</comment>
<dbReference type="STRING" id="1122133.SAMN02745157_2479"/>
<evidence type="ECO:0000256" key="3">
    <source>
        <dbReference type="ARBA" id="ARBA00022741"/>
    </source>
</evidence>
<feature type="binding site" evidence="8">
    <location>
        <position position="430"/>
    </location>
    <ligand>
        <name>(6S)-5-formyl-5,6,7,8-tetrahydrofolate</name>
        <dbReference type="ChEBI" id="CHEBI:57457"/>
    </ligand>
</feature>
<dbReference type="NCBIfam" id="NF003661">
    <property type="entry name" value="PRK05291.1-3"/>
    <property type="match status" value="1"/>
</dbReference>
<dbReference type="GO" id="GO:0030488">
    <property type="term" value="P:tRNA methylation"/>
    <property type="evidence" value="ECO:0007669"/>
    <property type="project" value="TreeGrafter"/>
</dbReference>
<comment type="subunit">
    <text evidence="8">Homodimer. Heterotetramer of two MnmE and two MnmG subunits.</text>
</comment>
<dbReference type="EC" id="3.6.-.-" evidence="8"/>
<organism evidence="10 11">
    <name type="scientific">Kaistia soli DSM 19436</name>
    <dbReference type="NCBI Taxonomy" id="1122133"/>
    <lineage>
        <taxon>Bacteria</taxon>
        <taxon>Pseudomonadati</taxon>
        <taxon>Pseudomonadota</taxon>
        <taxon>Alphaproteobacteria</taxon>
        <taxon>Hyphomicrobiales</taxon>
        <taxon>Kaistiaceae</taxon>
        <taxon>Kaistia</taxon>
    </lineage>
</organism>
<dbReference type="GO" id="GO:0005525">
    <property type="term" value="F:GTP binding"/>
    <property type="evidence" value="ECO:0007669"/>
    <property type="project" value="UniProtKB-UniRule"/>
</dbReference>
<comment type="caution">
    <text evidence="8">Lacks conserved residue(s) required for the propagation of feature annotation.</text>
</comment>
<keyword evidence="4 8" id="KW-0378">Hydrolase</keyword>
<keyword evidence="2 8" id="KW-0819">tRNA processing</keyword>
<dbReference type="FunFam" id="3.30.1360.120:FF:000007">
    <property type="entry name" value="tRNA modification GTPase GTPBP3, mitochondrial"/>
    <property type="match status" value="1"/>
</dbReference>
<dbReference type="Proteomes" id="UP000184485">
    <property type="component" value="Unassembled WGS sequence"/>
</dbReference>
<dbReference type="GO" id="GO:0002098">
    <property type="term" value="P:tRNA wobble uridine modification"/>
    <property type="evidence" value="ECO:0007669"/>
    <property type="project" value="TreeGrafter"/>
</dbReference>
<protein>
    <recommendedName>
        <fullName evidence="8">tRNA modification GTPase MnmE</fullName>
        <ecNumber evidence="8">3.6.-.-</ecNumber>
    </recommendedName>
</protein>
<feature type="binding site" evidence="8">
    <location>
        <begin position="270"/>
        <end position="273"/>
    </location>
    <ligand>
        <name>GTP</name>
        <dbReference type="ChEBI" id="CHEBI:37565"/>
    </ligand>
</feature>
<keyword evidence="3 8" id="KW-0547">Nucleotide-binding</keyword>
<feature type="binding site" evidence="8">
    <location>
        <position position="230"/>
    </location>
    <ligand>
        <name>Mg(2+)</name>
        <dbReference type="ChEBI" id="CHEBI:18420"/>
    </ligand>
</feature>
<dbReference type="Pfam" id="PF12631">
    <property type="entry name" value="MnmE_helical"/>
    <property type="match status" value="1"/>
</dbReference>
<dbReference type="InterPro" id="IPR027266">
    <property type="entry name" value="TrmE/GcvT-like"/>
</dbReference>
<dbReference type="GO" id="GO:0005737">
    <property type="term" value="C:cytoplasm"/>
    <property type="evidence" value="ECO:0007669"/>
    <property type="project" value="UniProtKB-SubCell"/>
</dbReference>
<keyword evidence="7 8" id="KW-0342">GTP-binding</keyword>
<evidence type="ECO:0000256" key="4">
    <source>
        <dbReference type="ARBA" id="ARBA00022801"/>
    </source>
</evidence>
<evidence type="ECO:0000256" key="1">
    <source>
        <dbReference type="ARBA" id="ARBA00011043"/>
    </source>
</evidence>
<dbReference type="InterPro" id="IPR005225">
    <property type="entry name" value="Small_GTP-bd"/>
</dbReference>
<reference evidence="10 11" key="1">
    <citation type="submission" date="2016-11" db="EMBL/GenBank/DDBJ databases">
        <authorList>
            <person name="Jaros S."/>
            <person name="Januszkiewicz K."/>
            <person name="Wedrychowicz H."/>
        </authorList>
    </citation>
    <scope>NUCLEOTIDE SEQUENCE [LARGE SCALE GENOMIC DNA]</scope>
    <source>
        <strain evidence="10 11">DSM 19436</strain>
    </source>
</reference>
<evidence type="ECO:0000313" key="10">
    <source>
        <dbReference type="EMBL" id="SHF58773.1"/>
    </source>
</evidence>
<keyword evidence="6 8" id="KW-0630">Potassium</keyword>
<gene>
    <name evidence="8" type="primary">mnmE</name>
    <name evidence="8" type="synonym">trmE</name>
    <name evidence="10" type="ORF">SAMN02745157_2479</name>
</gene>
<dbReference type="InterPro" id="IPR027417">
    <property type="entry name" value="P-loop_NTPase"/>
</dbReference>
<feature type="binding site" evidence="8">
    <location>
        <position position="251"/>
    </location>
    <ligand>
        <name>Mg(2+)</name>
        <dbReference type="ChEBI" id="CHEBI:18420"/>
    </ligand>
</feature>
<name>A0A1M5CVP8_9HYPH</name>
<dbReference type="Pfam" id="PF01926">
    <property type="entry name" value="MMR_HSR1"/>
    <property type="match status" value="1"/>
</dbReference>
<dbReference type="InterPro" id="IPR018948">
    <property type="entry name" value="GTP-bd_TrmE_N"/>
</dbReference>
<keyword evidence="11" id="KW-1185">Reference proteome</keyword>
<evidence type="ECO:0000256" key="2">
    <source>
        <dbReference type="ARBA" id="ARBA00022694"/>
    </source>
</evidence>
<dbReference type="CDD" id="cd14858">
    <property type="entry name" value="TrmE_N"/>
    <property type="match status" value="1"/>
</dbReference>
<feature type="binding site" evidence="8">
    <location>
        <position position="22"/>
    </location>
    <ligand>
        <name>(6S)-5-formyl-5,6,7,8-tetrahydrofolate</name>
        <dbReference type="ChEBI" id="CHEBI:57457"/>
    </ligand>
</feature>
<dbReference type="InterPro" id="IPR004520">
    <property type="entry name" value="GTPase_MnmE"/>
</dbReference>
<dbReference type="InterPro" id="IPR031168">
    <property type="entry name" value="G_TrmE"/>
</dbReference>
<dbReference type="EMBL" id="FQUP01000002">
    <property type="protein sequence ID" value="SHF58773.1"/>
    <property type="molecule type" value="Genomic_DNA"/>
</dbReference>
<evidence type="ECO:0000256" key="7">
    <source>
        <dbReference type="ARBA" id="ARBA00023134"/>
    </source>
</evidence>
<evidence type="ECO:0000256" key="8">
    <source>
        <dbReference type="HAMAP-Rule" id="MF_00379"/>
    </source>
</evidence>